<comment type="caution">
    <text evidence="1">The sequence shown here is derived from an EMBL/GenBank/DDBJ whole genome shotgun (WGS) entry which is preliminary data.</text>
</comment>
<dbReference type="Proteomes" id="UP000225135">
    <property type="component" value="Unassembled WGS sequence"/>
</dbReference>
<evidence type="ECO:0000313" key="2">
    <source>
        <dbReference type="Proteomes" id="UP000225135"/>
    </source>
</evidence>
<accession>A0A9X7E0V7</accession>
<proteinExistence type="predicted"/>
<gene>
    <name evidence="1" type="ORF">COI69_29760</name>
</gene>
<dbReference type="AlphaFoldDB" id="A0A9X7E0V7"/>
<evidence type="ECO:0000313" key="1">
    <source>
        <dbReference type="EMBL" id="PHG74547.1"/>
    </source>
</evidence>
<dbReference type="EMBL" id="NUUR01000127">
    <property type="protein sequence ID" value="PHG74547.1"/>
    <property type="molecule type" value="Genomic_DNA"/>
</dbReference>
<name>A0A9X7E0V7_BACCE</name>
<reference evidence="1 2" key="1">
    <citation type="submission" date="2017-09" db="EMBL/GenBank/DDBJ databases">
        <title>Large-scale bioinformatics analysis of Bacillus genomes uncovers conserved roles of natural products in bacterial physiology.</title>
        <authorList>
            <consortium name="Agbiome Team Llc"/>
            <person name="Bleich R.M."/>
            <person name="Grubbs K.J."/>
            <person name="Santa Maria K.C."/>
            <person name="Allen S.E."/>
            <person name="Farag S."/>
            <person name="Shank E.A."/>
            <person name="Bowers A."/>
        </authorList>
    </citation>
    <scope>NUCLEOTIDE SEQUENCE [LARGE SCALE GENOMIC DNA]</scope>
    <source>
        <strain evidence="1 2">AFS029792</strain>
    </source>
</reference>
<sequence>MNTLKENQKLNYFFDSFFKNHPIENDVFVIEANEKYFFFEHDTVIDMIKNFTQKDQDYIRRQLQIYNYLNQDLRICLMQIASDYIRRLIGKHTKWTVRSYPYNGVQPRYV</sequence>
<organism evidence="1 2">
    <name type="scientific">Bacillus cereus</name>
    <dbReference type="NCBI Taxonomy" id="1396"/>
    <lineage>
        <taxon>Bacteria</taxon>
        <taxon>Bacillati</taxon>
        <taxon>Bacillota</taxon>
        <taxon>Bacilli</taxon>
        <taxon>Bacillales</taxon>
        <taxon>Bacillaceae</taxon>
        <taxon>Bacillus</taxon>
        <taxon>Bacillus cereus group</taxon>
    </lineage>
</organism>
<protein>
    <submittedName>
        <fullName evidence="1">Uncharacterized protein</fullName>
    </submittedName>
</protein>